<reference evidence="1" key="1">
    <citation type="journal article" date="2020" name="mSystems">
        <title>Genome- and Community-Level Interaction Insights into Carbon Utilization and Element Cycling Functions of Hydrothermarchaeota in Hydrothermal Sediment.</title>
        <authorList>
            <person name="Zhou Z."/>
            <person name="Liu Y."/>
            <person name="Xu W."/>
            <person name="Pan J."/>
            <person name="Luo Z.H."/>
            <person name="Li M."/>
        </authorList>
    </citation>
    <scope>NUCLEOTIDE SEQUENCE [LARGE SCALE GENOMIC DNA]</scope>
    <source>
        <strain evidence="1">SpSt-508</strain>
    </source>
</reference>
<protein>
    <submittedName>
        <fullName evidence="1">MarR family transcriptional regulator</fullName>
    </submittedName>
</protein>
<proteinExistence type="predicted"/>
<gene>
    <name evidence="1" type="ORF">ENS64_15075</name>
</gene>
<organism evidence="1">
    <name type="scientific">Schlesneria paludicola</name>
    <dbReference type="NCBI Taxonomy" id="360056"/>
    <lineage>
        <taxon>Bacteria</taxon>
        <taxon>Pseudomonadati</taxon>
        <taxon>Planctomycetota</taxon>
        <taxon>Planctomycetia</taxon>
        <taxon>Planctomycetales</taxon>
        <taxon>Planctomycetaceae</taxon>
        <taxon>Schlesneria</taxon>
    </lineage>
</organism>
<dbReference type="InterPro" id="IPR036390">
    <property type="entry name" value="WH_DNA-bd_sf"/>
</dbReference>
<accession>A0A7C4QSX6</accession>
<dbReference type="Gene3D" id="1.10.10.10">
    <property type="entry name" value="Winged helix-like DNA-binding domain superfamily/Winged helix DNA-binding domain"/>
    <property type="match status" value="1"/>
</dbReference>
<sequence>MTNRLASWQLPSESPVASPAGWTFLTNHCHVLLCLYRQPDLRLRDVAAAVGITERMVQRIVAELEAAGYLKIDKRGRRNHYTINLQRPLRHPLEMHYTIGDLLNLLSAPAD</sequence>
<evidence type="ECO:0000313" key="1">
    <source>
        <dbReference type="EMBL" id="HGT40566.1"/>
    </source>
</evidence>
<dbReference type="InterPro" id="IPR036388">
    <property type="entry name" value="WH-like_DNA-bd_sf"/>
</dbReference>
<comment type="caution">
    <text evidence="1">The sequence shown here is derived from an EMBL/GenBank/DDBJ whole genome shotgun (WGS) entry which is preliminary data.</text>
</comment>
<dbReference type="AlphaFoldDB" id="A0A7C4QSX6"/>
<dbReference type="SUPFAM" id="SSF46785">
    <property type="entry name" value="Winged helix' DNA-binding domain"/>
    <property type="match status" value="1"/>
</dbReference>
<dbReference type="Pfam" id="PF13412">
    <property type="entry name" value="HTH_24"/>
    <property type="match status" value="1"/>
</dbReference>
<name>A0A7C4QSX6_9PLAN</name>
<dbReference type="EMBL" id="DSVQ01000018">
    <property type="protein sequence ID" value="HGT40566.1"/>
    <property type="molecule type" value="Genomic_DNA"/>
</dbReference>